<dbReference type="EMBL" id="JAAGNC010000021">
    <property type="protein sequence ID" value="NEC54478.1"/>
    <property type="molecule type" value="Genomic_DNA"/>
</dbReference>
<dbReference type="RefSeq" id="WP_067581367.1">
    <property type="nucleotide sequence ID" value="NZ_JAAGNC010000021.1"/>
</dbReference>
<evidence type="ECO:0000313" key="2">
    <source>
        <dbReference type="EMBL" id="NEC54478.1"/>
    </source>
</evidence>
<evidence type="ECO:0000256" key="1">
    <source>
        <dbReference type="SAM" id="MobiDB-lite"/>
    </source>
</evidence>
<keyword evidence="3" id="KW-1185">Reference proteome</keyword>
<organism evidence="2 3">
    <name type="scientific">Amycolatopsis rubida</name>
    <dbReference type="NCBI Taxonomy" id="112413"/>
    <lineage>
        <taxon>Bacteria</taxon>
        <taxon>Bacillati</taxon>
        <taxon>Actinomycetota</taxon>
        <taxon>Actinomycetes</taxon>
        <taxon>Pseudonocardiales</taxon>
        <taxon>Pseudonocardiaceae</taxon>
        <taxon>Amycolatopsis</taxon>
    </lineage>
</organism>
<feature type="compositionally biased region" description="Basic and acidic residues" evidence="1">
    <location>
        <begin position="1"/>
        <end position="13"/>
    </location>
</feature>
<name>A0ABX0BNR5_9PSEU</name>
<reference evidence="2 3" key="1">
    <citation type="submission" date="2020-01" db="EMBL/GenBank/DDBJ databases">
        <title>Insect and environment-associated Actinomycetes.</title>
        <authorList>
            <person name="Currrie C."/>
            <person name="Chevrette M."/>
            <person name="Carlson C."/>
            <person name="Stubbendieck R."/>
            <person name="Wendt-Pienkowski E."/>
        </authorList>
    </citation>
    <scope>NUCLEOTIDE SEQUENCE [LARGE SCALE GENOMIC DNA]</scope>
    <source>
        <strain evidence="2 3">SID8386</strain>
    </source>
</reference>
<feature type="region of interest" description="Disordered" evidence="1">
    <location>
        <begin position="1"/>
        <end position="68"/>
    </location>
</feature>
<accession>A0ABX0BNR5</accession>
<evidence type="ECO:0000313" key="3">
    <source>
        <dbReference type="Proteomes" id="UP000470404"/>
    </source>
</evidence>
<comment type="caution">
    <text evidence="2">The sequence shown here is derived from an EMBL/GenBank/DDBJ whole genome shotgun (WGS) entry which is preliminary data.</text>
</comment>
<proteinExistence type="predicted"/>
<sequence>MTPRSEFRPRDRSEDDDEETPFPARRKKPELPEPDELPGEVATAPGPDLSPSRTDEVLRVPGTDETPS</sequence>
<dbReference type="Proteomes" id="UP000470404">
    <property type="component" value="Unassembled WGS sequence"/>
</dbReference>
<gene>
    <name evidence="2" type="ORF">G3I59_02360</name>
</gene>
<protein>
    <submittedName>
        <fullName evidence="2">Uncharacterized protein</fullName>
    </submittedName>
</protein>